<reference evidence="3" key="3">
    <citation type="journal article" date="2010" name="Genome Res.">
        <title>Population genomic sequencing of Coccidioides fungi reveals recent hybridization and transposon control.</title>
        <authorList>
            <person name="Neafsey D.E."/>
            <person name="Barker B.M."/>
            <person name="Sharpton T.J."/>
            <person name="Stajich J.E."/>
            <person name="Park D.J."/>
            <person name="Whiston E."/>
            <person name="Hung C.-Y."/>
            <person name="McMahan C."/>
            <person name="White J."/>
            <person name="Sykes S."/>
            <person name="Heiman D."/>
            <person name="Young S."/>
            <person name="Zeng Q."/>
            <person name="Abouelleil A."/>
            <person name="Aftuck L."/>
            <person name="Bessette D."/>
            <person name="Brown A."/>
            <person name="FitzGerald M."/>
            <person name="Lui A."/>
            <person name="Macdonald J.P."/>
            <person name="Priest M."/>
            <person name="Orbach M.J."/>
            <person name="Galgiani J.N."/>
            <person name="Kirkland T.N."/>
            <person name="Cole G.T."/>
            <person name="Birren B.W."/>
            <person name="Henn M.R."/>
            <person name="Taylor J.W."/>
            <person name="Rounsley S.D."/>
        </authorList>
    </citation>
    <scope>NUCLEOTIDE SEQUENCE [LARGE SCALE GENOMIC DNA]</scope>
    <source>
        <strain evidence="3">RMSCC 3488</strain>
    </source>
</reference>
<reference evidence="3" key="2">
    <citation type="journal article" date="2009" name="Genome Res.">
        <title>Comparative genomic analyses of the human fungal pathogens Coccidioides and their relatives.</title>
        <authorList>
            <person name="Sharpton T.J."/>
            <person name="Stajich J.E."/>
            <person name="Rounsley S.D."/>
            <person name="Gardner M.J."/>
            <person name="Wortman J.R."/>
            <person name="Jordar V.S."/>
            <person name="Maiti R."/>
            <person name="Kodira C.D."/>
            <person name="Neafsey D.E."/>
            <person name="Zeng Q."/>
            <person name="Hung C.-Y."/>
            <person name="McMahan C."/>
            <person name="Muszewska A."/>
            <person name="Grynberg M."/>
            <person name="Mandel M.A."/>
            <person name="Kellner E.M."/>
            <person name="Barker B.M."/>
            <person name="Galgiani J.N."/>
            <person name="Orbach M.J."/>
            <person name="Kirkland T.N."/>
            <person name="Cole G.T."/>
            <person name="Henn M.R."/>
            <person name="Birren B.W."/>
            <person name="Taylor J.W."/>
        </authorList>
    </citation>
    <scope>NUCLEOTIDE SEQUENCE [LARGE SCALE GENOMIC DNA]</scope>
    <source>
        <strain evidence="3">RMSCC 3488</strain>
    </source>
</reference>
<proteinExistence type="predicted"/>
<gene>
    <name evidence="2" type="ORF">CPAG_05109</name>
</gene>
<evidence type="ECO:0000256" key="1">
    <source>
        <dbReference type="SAM" id="MobiDB-lite"/>
    </source>
</evidence>
<evidence type="ECO:0000313" key="2">
    <source>
        <dbReference type="EMBL" id="KMM68785.1"/>
    </source>
</evidence>
<feature type="compositionally biased region" description="Basic and acidic residues" evidence="1">
    <location>
        <begin position="46"/>
        <end position="76"/>
    </location>
</feature>
<evidence type="ECO:0000313" key="3">
    <source>
        <dbReference type="Proteomes" id="UP000054567"/>
    </source>
</evidence>
<dbReference type="AlphaFoldDB" id="A0A0J6FHE2"/>
<dbReference type="OrthoDB" id="5332316at2759"/>
<dbReference type="VEuPathDB" id="FungiDB:CPAG_05109"/>
<name>A0A0J6FHE2_COCPO</name>
<organism evidence="2 3">
    <name type="scientific">Coccidioides posadasii RMSCC 3488</name>
    <dbReference type="NCBI Taxonomy" id="454284"/>
    <lineage>
        <taxon>Eukaryota</taxon>
        <taxon>Fungi</taxon>
        <taxon>Dikarya</taxon>
        <taxon>Ascomycota</taxon>
        <taxon>Pezizomycotina</taxon>
        <taxon>Eurotiomycetes</taxon>
        <taxon>Eurotiomycetidae</taxon>
        <taxon>Onygenales</taxon>
        <taxon>Onygenaceae</taxon>
        <taxon>Coccidioides</taxon>
    </lineage>
</organism>
<sequence length="394" mass="45396">MSTQRLRPSGLFSLWKSPRRNSMAIYSIPRGFTEMRQTSPPTGSSIHHETASRNERSRDTAGVNDQKDEPKMGYDPERMTRERSELFELFSLSRIPDPRTDLGVKIDELGQLQITDPVESRRKHKTALVLSAVPISLVERDFRRLLDPGKHIEGWTSGGGLEEIIPARDPQTLRRKHGWILIFATPAAAQEYQARIHNLRVLLRHHLPITSESKLQLPPAYTVHGSRGFTLQDYTISSPWQYPSVLAYLAPFSGHLQEVIKTHNNILAQKQKERRTYPVQISLDTRQIPNISTRHIVSFVHWDAENHRVPWRLAETLRPISPLTNDTPHRILDSEEDAKILNGIGNWRILFENSSEARRFVRTWHRRPLPKFTGLPNCDPPPLLHVECLFRDGY</sequence>
<accession>A0A0J6FHE2</accession>
<reference evidence="2 3" key="1">
    <citation type="submission" date="2007-06" db="EMBL/GenBank/DDBJ databases">
        <title>The Genome Sequence of Coccidioides posadasii RMSCC_3488.</title>
        <authorList>
            <consortium name="Coccidioides Genome Resources Consortium"/>
            <consortium name="The Broad Institute Genome Sequencing Platform"/>
            <person name="Henn M.R."/>
            <person name="Sykes S."/>
            <person name="Young S."/>
            <person name="Jaffe D."/>
            <person name="Berlin A."/>
            <person name="Alvarez P."/>
            <person name="Butler J."/>
            <person name="Gnerre S."/>
            <person name="Grabherr M."/>
            <person name="Mauceli E."/>
            <person name="Brockman W."/>
            <person name="Kodira C."/>
            <person name="Alvarado L."/>
            <person name="Zeng Q."/>
            <person name="Crawford M."/>
            <person name="Antoine C."/>
            <person name="Devon K."/>
            <person name="Galgiani J."/>
            <person name="Orsborn K."/>
            <person name="Lewis M.L."/>
            <person name="Nusbaum C."/>
            <person name="Galagan J."/>
            <person name="Birren B."/>
        </authorList>
    </citation>
    <scope>NUCLEOTIDE SEQUENCE [LARGE SCALE GENOMIC DNA]</scope>
    <source>
        <strain evidence="2 3">RMSCC 3488</strain>
    </source>
</reference>
<dbReference type="Proteomes" id="UP000054567">
    <property type="component" value="Unassembled WGS sequence"/>
</dbReference>
<feature type="compositionally biased region" description="Polar residues" evidence="1">
    <location>
        <begin position="35"/>
        <end position="45"/>
    </location>
</feature>
<protein>
    <submittedName>
        <fullName evidence="2">Uncharacterized protein</fullName>
    </submittedName>
</protein>
<dbReference type="EMBL" id="DS268111">
    <property type="protein sequence ID" value="KMM68785.1"/>
    <property type="molecule type" value="Genomic_DNA"/>
</dbReference>
<feature type="region of interest" description="Disordered" evidence="1">
    <location>
        <begin position="29"/>
        <end position="76"/>
    </location>
</feature>